<reference evidence="1 2" key="1">
    <citation type="submission" date="2024-06" db="EMBL/GenBank/DDBJ databases">
        <title>Genomic Encyclopedia of Type Strains, Phase IV (KMG-IV): sequencing the most valuable type-strain genomes for metagenomic binning, comparative biology and taxonomic classification.</title>
        <authorList>
            <person name="Goeker M."/>
        </authorList>
    </citation>
    <scope>NUCLEOTIDE SEQUENCE [LARGE SCALE GENOMIC DNA]</scope>
    <source>
        <strain evidence="1 2">DSM 28302</strain>
    </source>
</reference>
<sequence>MGSVGGFMIGKTYKDKNDNHVKVVAKAMLVYTNEYLIVYDNLENLHTWTMTEKDFNNIFEEVKNASSD</sequence>
<evidence type="ECO:0008006" key="3">
    <source>
        <dbReference type="Google" id="ProtNLM"/>
    </source>
</evidence>
<organism evidence="1 2">
    <name type="scientific">Streptococcus porcorum</name>
    <dbReference type="NCBI Taxonomy" id="701526"/>
    <lineage>
        <taxon>Bacteria</taxon>
        <taxon>Bacillati</taxon>
        <taxon>Bacillota</taxon>
        <taxon>Bacilli</taxon>
        <taxon>Lactobacillales</taxon>
        <taxon>Streptococcaceae</taxon>
        <taxon>Streptococcus</taxon>
    </lineage>
</organism>
<name>A0ABV2JI86_9STRE</name>
<dbReference type="EMBL" id="JBEPLN010000016">
    <property type="protein sequence ID" value="MET3634456.1"/>
    <property type="molecule type" value="Genomic_DNA"/>
</dbReference>
<protein>
    <recommendedName>
        <fullName evidence="3">Lipoprotein</fullName>
    </recommendedName>
</protein>
<accession>A0ABV2JI86</accession>
<dbReference type="Proteomes" id="UP001549037">
    <property type="component" value="Unassembled WGS sequence"/>
</dbReference>
<evidence type="ECO:0000313" key="2">
    <source>
        <dbReference type="Proteomes" id="UP001549037"/>
    </source>
</evidence>
<gene>
    <name evidence="1" type="ORF">ABID28_001099</name>
</gene>
<evidence type="ECO:0000313" key="1">
    <source>
        <dbReference type="EMBL" id="MET3634456.1"/>
    </source>
</evidence>
<proteinExistence type="predicted"/>
<comment type="caution">
    <text evidence="1">The sequence shown here is derived from an EMBL/GenBank/DDBJ whole genome shotgun (WGS) entry which is preliminary data.</text>
</comment>
<keyword evidence="2" id="KW-1185">Reference proteome</keyword>